<name>A0A0P6W7H9_9HYPH</name>
<keyword evidence="1" id="KW-0732">Signal</keyword>
<feature type="chain" id="PRO_5006132192" description="PepSY domain-containing protein" evidence="1">
    <location>
        <begin position="25"/>
        <end position="111"/>
    </location>
</feature>
<evidence type="ECO:0000313" key="3">
    <source>
        <dbReference type="Proteomes" id="UP000048984"/>
    </source>
</evidence>
<dbReference type="Proteomes" id="UP000048984">
    <property type="component" value="Unassembled WGS sequence"/>
</dbReference>
<protein>
    <recommendedName>
        <fullName evidence="4">PepSY domain-containing protein</fullName>
    </recommendedName>
</protein>
<accession>A0A0P6W7H9</accession>
<reference evidence="2 3" key="1">
    <citation type="submission" date="2015-09" db="EMBL/GenBank/DDBJ databases">
        <authorList>
            <person name="Jackson K.R."/>
            <person name="Lunt B.L."/>
            <person name="Fisher J.N.B."/>
            <person name="Gardner A.V."/>
            <person name="Bailey M.E."/>
            <person name="Deus L.M."/>
            <person name="Earl A.S."/>
            <person name="Gibby P.D."/>
            <person name="Hartmann K.A."/>
            <person name="Liu J.E."/>
            <person name="Manci A.M."/>
            <person name="Nielsen D.A."/>
            <person name="Solomon M.B."/>
            <person name="Breakwell D.P."/>
            <person name="Burnett S.H."/>
            <person name="Grose J.H."/>
        </authorList>
    </citation>
    <scope>NUCLEOTIDE SEQUENCE [LARGE SCALE GENOMIC DNA]</scope>
    <source>
        <strain evidence="2 3">16</strain>
    </source>
</reference>
<evidence type="ECO:0000256" key="1">
    <source>
        <dbReference type="SAM" id="SignalP"/>
    </source>
</evidence>
<keyword evidence="3" id="KW-1185">Reference proteome</keyword>
<dbReference type="EMBL" id="LJYW01000001">
    <property type="protein sequence ID" value="KPL54532.1"/>
    <property type="molecule type" value="Genomic_DNA"/>
</dbReference>
<proteinExistence type="predicted"/>
<evidence type="ECO:0000313" key="2">
    <source>
        <dbReference type="EMBL" id="KPL54532.1"/>
    </source>
</evidence>
<dbReference type="PROSITE" id="PS51257">
    <property type="entry name" value="PROKAR_LIPOPROTEIN"/>
    <property type="match status" value="1"/>
</dbReference>
<feature type="signal peptide" evidence="1">
    <location>
        <begin position="1"/>
        <end position="24"/>
    </location>
</feature>
<sequence length="111" mass="11871">MVRKIASLCLAAVTACGMLAPALAAFAPGDVVAQTQVGECLTFGAMQEALLEGRARKLAEIRRQLEGDIVKADLCLDAGKLAYRVTVLTRDGLVRKVVLDASSGQFMYDKR</sequence>
<gene>
    <name evidence="2" type="ORF">ABB55_21805</name>
</gene>
<evidence type="ECO:0008006" key="4">
    <source>
        <dbReference type="Google" id="ProtNLM"/>
    </source>
</evidence>
<dbReference type="AlphaFoldDB" id="A0A0P6W7H9"/>
<dbReference type="OrthoDB" id="7864982at2"/>
<reference evidence="2 3" key="2">
    <citation type="submission" date="2015-10" db="EMBL/GenBank/DDBJ databases">
        <title>Draft Genome Sequence of Prosthecomicrobium hirschii ATCC 27832.</title>
        <authorList>
            <person name="Daniel J."/>
            <person name="Givan S.A."/>
            <person name="Brun Y.V."/>
            <person name="Brown P.J."/>
        </authorList>
    </citation>
    <scope>NUCLEOTIDE SEQUENCE [LARGE SCALE GENOMIC DNA]</scope>
    <source>
        <strain evidence="2 3">16</strain>
    </source>
</reference>
<organism evidence="2 3">
    <name type="scientific">Prosthecodimorpha hirschii</name>
    <dbReference type="NCBI Taxonomy" id="665126"/>
    <lineage>
        <taxon>Bacteria</taxon>
        <taxon>Pseudomonadati</taxon>
        <taxon>Pseudomonadota</taxon>
        <taxon>Alphaproteobacteria</taxon>
        <taxon>Hyphomicrobiales</taxon>
        <taxon>Ancalomicrobiaceae</taxon>
        <taxon>Prosthecodimorpha</taxon>
    </lineage>
</organism>
<comment type="caution">
    <text evidence="2">The sequence shown here is derived from an EMBL/GenBank/DDBJ whole genome shotgun (WGS) entry which is preliminary data.</text>
</comment>
<dbReference type="RefSeq" id="WP_054360699.1">
    <property type="nucleotide sequence ID" value="NZ_JAPCYQ010000001.1"/>
</dbReference>
<dbReference type="STRING" id="665126.ABB55_21805"/>